<dbReference type="PANTHER" id="PTHR48100:SF62">
    <property type="entry name" value="GLUCOSYL-3-PHOSPHOGLYCERATE PHOSPHATASE"/>
    <property type="match status" value="1"/>
</dbReference>
<dbReference type="GO" id="GO:0005737">
    <property type="term" value="C:cytoplasm"/>
    <property type="evidence" value="ECO:0007669"/>
    <property type="project" value="TreeGrafter"/>
</dbReference>
<dbReference type="InterPro" id="IPR001345">
    <property type="entry name" value="PG/BPGM_mutase_AS"/>
</dbReference>
<accession>A0AAC9MXZ2</accession>
<dbReference type="PROSITE" id="PS00175">
    <property type="entry name" value="PG_MUTASE"/>
    <property type="match status" value="1"/>
</dbReference>
<evidence type="ECO:0000313" key="3">
    <source>
        <dbReference type="EMBL" id="AOS62462.1"/>
    </source>
</evidence>
<feature type="binding site" evidence="2">
    <location>
        <position position="60"/>
    </location>
    <ligand>
        <name>substrate</name>
    </ligand>
</feature>
<protein>
    <submittedName>
        <fullName evidence="3">Glucosyl-3-phosphoglycerate phosphatase (Pgm family)</fullName>
        <ecNumber evidence="3">5.4.2.12</ecNumber>
    </submittedName>
</protein>
<dbReference type="KEGG" id="ahm:TL08_08235"/>
<dbReference type="Gene3D" id="3.40.50.1240">
    <property type="entry name" value="Phosphoglycerate mutase-like"/>
    <property type="match status" value="1"/>
</dbReference>
<name>A0AAC9MXZ2_9PSEU</name>
<dbReference type="Pfam" id="PF00300">
    <property type="entry name" value="His_Phos_1"/>
    <property type="match status" value="1"/>
</dbReference>
<dbReference type="CDD" id="cd07067">
    <property type="entry name" value="HP_PGM_like"/>
    <property type="match status" value="1"/>
</dbReference>
<feature type="binding site" evidence="2">
    <location>
        <begin position="10"/>
        <end position="17"/>
    </location>
    <ligand>
        <name>substrate</name>
    </ligand>
</feature>
<dbReference type="EC" id="5.4.2.12" evidence="3"/>
<feature type="active site" description="Proton donor/acceptor" evidence="1">
    <location>
        <position position="84"/>
    </location>
</feature>
<reference evidence="4" key="1">
    <citation type="submission" date="2016-03" db="EMBL/GenBank/DDBJ databases">
        <title>Complete genome sequence of the type strain Actinoalloteichus hymeniacidonis DSM 45092.</title>
        <authorList>
            <person name="Schaffert L."/>
            <person name="Albersmeier A."/>
            <person name="Winkler A."/>
            <person name="Kalinowski J."/>
            <person name="Zotchev S."/>
            <person name="Ruckert C."/>
        </authorList>
    </citation>
    <scope>NUCLEOTIDE SEQUENCE [LARGE SCALE GENOMIC DNA]</scope>
    <source>
        <strain evidence="4">HPA177(T) (DSM 45092(T))</strain>
    </source>
</reference>
<dbReference type="PANTHER" id="PTHR48100">
    <property type="entry name" value="BROAD-SPECIFICITY PHOSPHATASE YOR283W-RELATED"/>
    <property type="match status" value="1"/>
</dbReference>
<evidence type="ECO:0000256" key="2">
    <source>
        <dbReference type="PIRSR" id="PIRSR613078-2"/>
    </source>
</evidence>
<dbReference type="SMART" id="SM00855">
    <property type="entry name" value="PGAM"/>
    <property type="match status" value="1"/>
</dbReference>
<evidence type="ECO:0000313" key="4">
    <source>
        <dbReference type="Proteomes" id="UP000095210"/>
    </source>
</evidence>
<keyword evidence="4" id="KW-1185">Reference proteome</keyword>
<dbReference type="AlphaFoldDB" id="A0AAC9MXZ2"/>
<dbReference type="RefSeq" id="WP_069847863.1">
    <property type="nucleotide sequence ID" value="NZ_CP014859.1"/>
</dbReference>
<gene>
    <name evidence="3" type="ORF">TL08_08235</name>
</gene>
<keyword evidence="3" id="KW-0413">Isomerase</keyword>
<dbReference type="GO" id="GO:0016791">
    <property type="term" value="F:phosphatase activity"/>
    <property type="evidence" value="ECO:0007669"/>
    <property type="project" value="TreeGrafter"/>
</dbReference>
<sequence length="203" mass="22645">MTLSRLVLWRHGETGHNAEGRLQGHLDTELTERGRAQARRAAPELVRFEPEVVVTSDLRRAADTASAFHLITGVKTQTDTRLRETHMGDWEGLTSVEIEEAWPGLLSKWRDDPTQPTPNGETRIQVADRAASVVADLDKEYSGTVLLCAHGGLITTLTGRLLGLDLPHWLQLGGIGNCHWTVLERRADDIVWRLRQYNAGISE</sequence>
<dbReference type="GO" id="GO:0004619">
    <property type="term" value="F:phosphoglycerate mutase activity"/>
    <property type="evidence" value="ECO:0007669"/>
    <property type="project" value="UniProtKB-EC"/>
</dbReference>
<dbReference type="InterPro" id="IPR013078">
    <property type="entry name" value="His_Pase_superF_clade-1"/>
</dbReference>
<dbReference type="SUPFAM" id="SSF53254">
    <property type="entry name" value="Phosphoglycerate mutase-like"/>
    <property type="match status" value="1"/>
</dbReference>
<dbReference type="InterPro" id="IPR029033">
    <property type="entry name" value="His_PPase_superfam"/>
</dbReference>
<proteinExistence type="predicted"/>
<dbReference type="Proteomes" id="UP000095210">
    <property type="component" value="Chromosome"/>
</dbReference>
<dbReference type="EMBL" id="CP014859">
    <property type="protein sequence ID" value="AOS62462.1"/>
    <property type="molecule type" value="Genomic_DNA"/>
</dbReference>
<feature type="active site" description="Tele-phosphohistidine intermediate" evidence="1">
    <location>
        <position position="11"/>
    </location>
</feature>
<organism evidence="3 4">
    <name type="scientific">Actinoalloteichus hymeniacidonis</name>
    <dbReference type="NCBI Taxonomy" id="340345"/>
    <lineage>
        <taxon>Bacteria</taxon>
        <taxon>Bacillati</taxon>
        <taxon>Actinomycetota</taxon>
        <taxon>Actinomycetes</taxon>
        <taxon>Pseudonocardiales</taxon>
        <taxon>Pseudonocardiaceae</taxon>
        <taxon>Actinoalloteichus</taxon>
    </lineage>
</organism>
<dbReference type="InterPro" id="IPR050275">
    <property type="entry name" value="PGM_Phosphatase"/>
</dbReference>
<evidence type="ECO:0000256" key="1">
    <source>
        <dbReference type="PIRSR" id="PIRSR613078-1"/>
    </source>
</evidence>